<dbReference type="GO" id="GO:0005524">
    <property type="term" value="F:ATP binding"/>
    <property type="evidence" value="ECO:0007669"/>
    <property type="project" value="UniProtKB-KW"/>
</dbReference>
<dbReference type="EMBL" id="MU853360">
    <property type="protein sequence ID" value="KAK4108828.1"/>
    <property type="molecule type" value="Genomic_DNA"/>
</dbReference>
<protein>
    <submittedName>
        <fullName evidence="7">Kinase-like protein</fullName>
    </submittedName>
</protein>
<evidence type="ECO:0000259" key="6">
    <source>
        <dbReference type="PROSITE" id="PS50011"/>
    </source>
</evidence>
<accession>A0AAN6QEQ0</accession>
<comment type="caution">
    <text evidence="7">The sequence shown here is derived from an EMBL/GenBank/DDBJ whole genome shotgun (WGS) entry which is preliminary data.</text>
</comment>
<keyword evidence="4 7" id="KW-0418">Kinase</keyword>
<evidence type="ECO:0000256" key="5">
    <source>
        <dbReference type="ARBA" id="ARBA00022840"/>
    </source>
</evidence>
<evidence type="ECO:0000313" key="7">
    <source>
        <dbReference type="EMBL" id="KAK4108828.1"/>
    </source>
</evidence>
<keyword evidence="5" id="KW-0067">ATP-binding</keyword>
<evidence type="ECO:0000313" key="8">
    <source>
        <dbReference type="Proteomes" id="UP001302812"/>
    </source>
</evidence>
<dbReference type="Gene3D" id="1.10.510.10">
    <property type="entry name" value="Transferase(Phosphotransferase) domain 1"/>
    <property type="match status" value="1"/>
</dbReference>
<feature type="domain" description="Protein kinase" evidence="6">
    <location>
        <begin position="17"/>
        <end position="348"/>
    </location>
</feature>
<dbReference type="Proteomes" id="UP001302812">
    <property type="component" value="Unassembled WGS sequence"/>
</dbReference>
<name>A0AAN6QEQ0_9PEZI</name>
<dbReference type="SUPFAM" id="SSF56112">
    <property type="entry name" value="Protein kinase-like (PK-like)"/>
    <property type="match status" value="1"/>
</dbReference>
<evidence type="ECO:0000256" key="4">
    <source>
        <dbReference type="ARBA" id="ARBA00022777"/>
    </source>
</evidence>
<evidence type="ECO:0000256" key="2">
    <source>
        <dbReference type="ARBA" id="ARBA00022679"/>
    </source>
</evidence>
<keyword evidence="3" id="KW-0547">Nucleotide-binding</keyword>
<dbReference type="AlphaFoldDB" id="A0AAN6QEQ0"/>
<dbReference type="InterPro" id="IPR050494">
    <property type="entry name" value="Ser_Thr_dual-spec_kinase"/>
</dbReference>
<evidence type="ECO:0000256" key="1">
    <source>
        <dbReference type="ARBA" id="ARBA00022527"/>
    </source>
</evidence>
<reference evidence="7" key="2">
    <citation type="submission" date="2023-05" db="EMBL/GenBank/DDBJ databases">
        <authorList>
            <consortium name="Lawrence Berkeley National Laboratory"/>
            <person name="Steindorff A."/>
            <person name="Hensen N."/>
            <person name="Bonometti L."/>
            <person name="Westerberg I."/>
            <person name="Brannstrom I.O."/>
            <person name="Guillou S."/>
            <person name="Cros-Aarteil S."/>
            <person name="Calhoun S."/>
            <person name="Haridas S."/>
            <person name="Kuo A."/>
            <person name="Mondo S."/>
            <person name="Pangilinan J."/>
            <person name="Riley R."/>
            <person name="Labutti K."/>
            <person name="Andreopoulos B."/>
            <person name="Lipzen A."/>
            <person name="Chen C."/>
            <person name="Yanf M."/>
            <person name="Daum C."/>
            <person name="Ng V."/>
            <person name="Clum A."/>
            <person name="Ohm R."/>
            <person name="Martin F."/>
            <person name="Silar P."/>
            <person name="Natvig D."/>
            <person name="Lalanne C."/>
            <person name="Gautier V."/>
            <person name="Ament-Velasquez S.L."/>
            <person name="Kruys A."/>
            <person name="Hutchinson M.I."/>
            <person name="Powell A.J."/>
            <person name="Barry K."/>
            <person name="Miller A.N."/>
            <person name="Grigoriev I.V."/>
            <person name="Debuchy R."/>
            <person name="Gladieux P."/>
            <person name="Thoren M.H."/>
            <person name="Johannesson H."/>
        </authorList>
    </citation>
    <scope>NUCLEOTIDE SEQUENCE</scope>
    <source>
        <strain evidence="7">CBS 508.74</strain>
    </source>
</reference>
<dbReference type="InterPro" id="IPR011009">
    <property type="entry name" value="Kinase-like_dom_sf"/>
</dbReference>
<gene>
    <name evidence="7" type="ORF">N656DRAFT_717335</name>
</gene>
<reference evidence="7" key="1">
    <citation type="journal article" date="2023" name="Mol. Phylogenet. Evol.">
        <title>Genome-scale phylogeny and comparative genomics of the fungal order Sordariales.</title>
        <authorList>
            <person name="Hensen N."/>
            <person name="Bonometti L."/>
            <person name="Westerberg I."/>
            <person name="Brannstrom I.O."/>
            <person name="Guillou S."/>
            <person name="Cros-Aarteil S."/>
            <person name="Calhoun S."/>
            <person name="Haridas S."/>
            <person name="Kuo A."/>
            <person name="Mondo S."/>
            <person name="Pangilinan J."/>
            <person name="Riley R."/>
            <person name="LaButti K."/>
            <person name="Andreopoulos B."/>
            <person name="Lipzen A."/>
            <person name="Chen C."/>
            <person name="Yan M."/>
            <person name="Daum C."/>
            <person name="Ng V."/>
            <person name="Clum A."/>
            <person name="Steindorff A."/>
            <person name="Ohm R.A."/>
            <person name="Martin F."/>
            <person name="Silar P."/>
            <person name="Natvig D.O."/>
            <person name="Lalanne C."/>
            <person name="Gautier V."/>
            <person name="Ament-Velasquez S.L."/>
            <person name="Kruys A."/>
            <person name="Hutchinson M.I."/>
            <person name="Powell A.J."/>
            <person name="Barry K."/>
            <person name="Miller A.N."/>
            <person name="Grigoriev I.V."/>
            <person name="Debuchy R."/>
            <person name="Gladieux P."/>
            <person name="Hiltunen Thoren M."/>
            <person name="Johannesson H."/>
        </authorList>
    </citation>
    <scope>NUCLEOTIDE SEQUENCE</scope>
    <source>
        <strain evidence="7">CBS 508.74</strain>
    </source>
</reference>
<dbReference type="PROSITE" id="PS50011">
    <property type="entry name" value="PROTEIN_KINASE_DOM"/>
    <property type="match status" value="1"/>
</dbReference>
<dbReference type="GO" id="GO:0004674">
    <property type="term" value="F:protein serine/threonine kinase activity"/>
    <property type="evidence" value="ECO:0007669"/>
    <property type="project" value="UniProtKB-KW"/>
</dbReference>
<dbReference type="SMART" id="SM00220">
    <property type="entry name" value="S_TKc"/>
    <property type="match status" value="1"/>
</dbReference>
<keyword evidence="2" id="KW-0808">Transferase</keyword>
<dbReference type="Pfam" id="PF00069">
    <property type="entry name" value="Pkinase"/>
    <property type="match status" value="1"/>
</dbReference>
<keyword evidence="1" id="KW-0723">Serine/threonine-protein kinase</keyword>
<evidence type="ECO:0000256" key="3">
    <source>
        <dbReference type="ARBA" id="ARBA00022741"/>
    </source>
</evidence>
<dbReference type="RefSeq" id="XP_064666398.1">
    <property type="nucleotide sequence ID" value="XM_064812198.1"/>
</dbReference>
<sequence length="362" mass="40354">MSLTIGQVLSGARWGYCITEPLTGDGSHAALVYKARVSPGSTTSVNEQDMPEWAVIKCPSPLRAQRDFTRLDLKREWEAYQHPSIANSPYIRKLYDLIGNPEDFDDKTGETRPCLALEWMDMTLQDLTPKLDKRAYKLIVAIIEAVMESILCFSEAKVVDTDTKPGNFLLSNIDTDHPTVKIGDLGLVLPCTHPRTNVQPLPMRAPEVFLGFPCTTKSQVWSCAASLLFWLKPSLLGSSSDDGDGLRGSCIDVLPTPWCLAKLRRLFPAWRDRPVAGDVRRKAEWALSEDHLEELPAPLKRIGCLEEEMGRLGMVRELRGVMGLMLVTDPKERFGPREVLASGEMRALREVVSTGGMDLDEE</sequence>
<dbReference type="GeneID" id="89936323"/>
<dbReference type="PANTHER" id="PTHR24058">
    <property type="entry name" value="DUAL SPECIFICITY PROTEIN KINASE"/>
    <property type="match status" value="1"/>
</dbReference>
<keyword evidence="8" id="KW-1185">Reference proteome</keyword>
<organism evidence="7 8">
    <name type="scientific">Canariomyces notabilis</name>
    <dbReference type="NCBI Taxonomy" id="2074819"/>
    <lineage>
        <taxon>Eukaryota</taxon>
        <taxon>Fungi</taxon>
        <taxon>Dikarya</taxon>
        <taxon>Ascomycota</taxon>
        <taxon>Pezizomycotina</taxon>
        <taxon>Sordariomycetes</taxon>
        <taxon>Sordariomycetidae</taxon>
        <taxon>Sordariales</taxon>
        <taxon>Chaetomiaceae</taxon>
        <taxon>Canariomyces</taxon>
    </lineage>
</organism>
<dbReference type="InterPro" id="IPR000719">
    <property type="entry name" value="Prot_kinase_dom"/>
</dbReference>
<proteinExistence type="predicted"/>